<evidence type="ECO:0000313" key="3">
    <source>
        <dbReference type="Proteomes" id="UP000178606"/>
    </source>
</evidence>
<reference evidence="2 3" key="1">
    <citation type="journal article" date="2016" name="Nat. Commun.">
        <title>Thousands of microbial genomes shed light on interconnected biogeochemical processes in an aquifer system.</title>
        <authorList>
            <person name="Anantharaman K."/>
            <person name="Brown C.T."/>
            <person name="Hug L.A."/>
            <person name="Sharon I."/>
            <person name="Castelle C.J."/>
            <person name="Probst A.J."/>
            <person name="Thomas B.C."/>
            <person name="Singh A."/>
            <person name="Wilkins M.J."/>
            <person name="Karaoz U."/>
            <person name="Brodie E.L."/>
            <person name="Williams K.H."/>
            <person name="Hubbard S.S."/>
            <person name="Banfield J.F."/>
        </authorList>
    </citation>
    <scope>NUCLEOTIDE SEQUENCE [LARGE SCALE GENOMIC DNA]</scope>
    <source>
        <strain evidence="3">RIFCSPLOWO2_12_FULL_64_10</strain>
    </source>
</reference>
<proteinExistence type="predicted"/>
<comment type="caution">
    <text evidence="2">The sequence shown here is derived from an EMBL/GenBank/DDBJ whole genome shotgun (WGS) entry which is preliminary data.</text>
</comment>
<dbReference type="AlphaFoldDB" id="A0A1F6D1X0"/>
<dbReference type="InterPro" id="IPR032710">
    <property type="entry name" value="NTF2-like_dom_sf"/>
</dbReference>
<dbReference type="InterPro" id="IPR027843">
    <property type="entry name" value="DUF4440"/>
</dbReference>
<dbReference type="InterPro" id="IPR011944">
    <property type="entry name" value="Steroid_delta5-4_isomerase"/>
</dbReference>
<evidence type="ECO:0000259" key="1">
    <source>
        <dbReference type="Pfam" id="PF14534"/>
    </source>
</evidence>
<dbReference type="Pfam" id="PF14534">
    <property type="entry name" value="DUF4440"/>
    <property type="match status" value="1"/>
</dbReference>
<dbReference type="NCBIfam" id="TIGR02246">
    <property type="entry name" value="SgcJ/EcaC family oxidoreductase"/>
    <property type="match status" value="1"/>
</dbReference>
<name>A0A1F6D1X0_HANXR</name>
<dbReference type="Gene3D" id="3.10.450.50">
    <property type="match status" value="1"/>
</dbReference>
<protein>
    <recommendedName>
        <fullName evidence="1">DUF4440 domain-containing protein</fullName>
    </recommendedName>
</protein>
<dbReference type="EMBL" id="MFKF01000079">
    <property type="protein sequence ID" value="OGG55426.1"/>
    <property type="molecule type" value="Genomic_DNA"/>
</dbReference>
<organism evidence="2 3">
    <name type="scientific">Handelsmanbacteria sp. (strain RIFCSPLOWO2_12_FULL_64_10)</name>
    <dbReference type="NCBI Taxonomy" id="1817868"/>
    <lineage>
        <taxon>Bacteria</taxon>
        <taxon>Candidatus Handelsmaniibacteriota</taxon>
    </lineage>
</organism>
<dbReference type="SUPFAM" id="SSF54427">
    <property type="entry name" value="NTF2-like"/>
    <property type="match status" value="1"/>
</dbReference>
<sequence>MPSGAQTGKGLSQADVTRINAVTETFVKAALAKDWATVAGLYLDDAVVNPPNEPAVRGRAAIQAWFEKFPPVTDFKASNVQVEGRGDLAYVLGTYTMTLAPPGAPGPVKDSGKYVEVRRRQRDGRWLIAVDIFNSDLPAAPPQK</sequence>
<accession>A0A1F6D1X0</accession>
<feature type="domain" description="DUF4440" evidence="1">
    <location>
        <begin position="19"/>
        <end position="128"/>
    </location>
</feature>
<evidence type="ECO:0000313" key="2">
    <source>
        <dbReference type="EMBL" id="OGG55426.1"/>
    </source>
</evidence>
<dbReference type="Proteomes" id="UP000178606">
    <property type="component" value="Unassembled WGS sequence"/>
</dbReference>
<gene>
    <name evidence="2" type="ORF">A3F84_05995</name>
</gene>